<dbReference type="PROSITE" id="PS51762">
    <property type="entry name" value="GH16_2"/>
    <property type="match status" value="1"/>
</dbReference>
<dbReference type="RefSeq" id="WP_147904121.1">
    <property type="nucleotide sequence ID" value="NZ_BAAAGC010000007.1"/>
</dbReference>
<comment type="similarity">
    <text evidence="1">Belongs to the glycosyl hydrolase 16 family.</text>
</comment>
<dbReference type="PROSITE" id="PS51257">
    <property type="entry name" value="PROKAR_LIPOPROTEIN"/>
    <property type="match status" value="1"/>
</dbReference>
<dbReference type="OrthoDB" id="9809583at2"/>
<sequence>MDCKKCSVCAAVAATQLLSGCGTTDQPSISVDDSSPDWQLIWQDEFSGQQVDLTKWSFEVNCAGGGNNERQCYTNRAENAAVANGALTITAIKENFAGPAAQDDSPDYHPELTVSREFTSARLRTKGKGDWTYGRFEIRAKLPSGQGSWPAIWMLPTEWRYGGWASSGEIDIMEAVNLGTITDDVTAVGQTEQRVHGTLHYGRQAPGNVYSGTSYKANDFKPTEQFHLYALEWEKGEIRWYVDDVHYATQTEQGWYSQFQTADGVWQQAKGAAPFDQSFHLLLNLAVGGHWPENVNEKGVDVEHWPRQMVVDYVRVYQCSAQTADGTGCGTKSSMAKQVSGIQPPALPTF</sequence>
<protein>
    <submittedName>
        <fullName evidence="3">Glycoside hydrolase family 16 protein</fullName>
    </submittedName>
</protein>
<dbReference type="Pfam" id="PF00722">
    <property type="entry name" value="Glyco_hydro_16"/>
    <property type="match status" value="1"/>
</dbReference>
<keyword evidence="4" id="KW-1185">Reference proteome</keyword>
<gene>
    <name evidence="3" type="ORF">FU839_09265</name>
</gene>
<name>A0A5C8M0Y6_9GAMM</name>
<dbReference type="GO" id="GO:0004553">
    <property type="term" value="F:hydrolase activity, hydrolyzing O-glycosyl compounds"/>
    <property type="evidence" value="ECO:0007669"/>
    <property type="project" value="InterPro"/>
</dbReference>
<reference evidence="3 4" key="1">
    <citation type="submission" date="2019-08" db="EMBL/GenBank/DDBJ databases">
        <title>Draft genome analysis of Rheinheimera tangshanensis isolated from the roots of fresh rice plants (Oryza sativa).</title>
        <authorList>
            <person name="Yu Q."/>
            <person name="Qi Y."/>
            <person name="Zhang H."/>
            <person name="Pu J."/>
        </authorList>
    </citation>
    <scope>NUCLEOTIDE SEQUENCE [LARGE SCALE GENOMIC DNA]</scope>
    <source>
        <strain evidence="3 4">JA3-B52</strain>
    </source>
</reference>
<evidence type="ECO:0000313" key="4">
    <source>
        <dbReference type="Proteomes" id="UP000321814"/>
    </source>
</evidence>
<proteinExistence type="inferred from homology"/>
<evidence type="ECO:0000259" key="2">
    <source>
        <dbReference type="PROSITE" id="PS51762"/>
    </source>
</evidence>
<dbReference type="Proteomes" id="UP000321814">
    <property type="component" value="Unassembled WGS sequence"/>
</dbReference>
<dbReference type="GO" id="GO:0005975">
    <property type="term" value="P:carbohydrate metabolic process"/>
    <property type="evidence" value="ECO:0007669"/>
    <property type="project" value="InterPro"/>
</dbReference>
<dbReference type="SUPFAM" id="SSF49899">
    <property type="entry name" value="Concanavalin A-like lectins/glucanases"/>
    <property type="match status" value="1"/>
</dbReference>
<accession>A0A5C8M0Y6</accession>
<dbReference type="AlphaFoldDB" id="A0A5C8M0Y6"/>
<dbReference type="PANTHER" id="PTHR10963">
    <property type="entry name" value="GLYCOSYL HYDROLASE-RELATED"/>
    <property type="match status" value="1"/>
</dbReference>
<organism evidence="3 4">
    <name type="scientific">Rheinheimera tangshanensis</name>
    <dbReference type="NCBI Taxonomy" id="400153"/>
    <lineage>
        <taxon>Bacteria</taxon>
        <taxon>Pseudomonadati</taxon>
        <taxon>Pseudomonadota</taxon>
        <taxon>Gammaproteobacteria</taxon>
        <taxon>Chromatiales</taxon>
        <taxon>Chromatiaceae</taxon>
        <taxon>Rheinheimera</taxon>
    </lineage>
</organism>
<dbReference type="InterPro" id="IPR000757">
    <property type="entry name" value="Beta-glucanase-like"/>
</dbReference>
<keyword evidence="3" id="KW-0378">Hydrolase</keyword>
<dbReference type="EMBL" id="VRLR01000004">
    <property type="protein sequence ID" value="TXK81292.1"/>
    <property type="molecule type" value="Genomic_DNA"/>
</dbReference>
<dbReference type="PANTHER" id="PTHR10963:SF55">
    <property type="entry name" value="GLYCOSIDE HYDROLASE FAMILY 16 PROTEIN"/>
    <property type="match status" value="1"/>
</dbReference>
<dbReference type="CDD" id="cd08023">
    <property type="entry name" value="GH16_laminarinase_like"/>
    <property type="match status" value="1"/>
</dbReference>
<evidence type="ECO:0000256" key="1">
    <source>
        <dbReference type="ARBA" id="ARBA00006865"/>
    </source>
</evidence>
<feature type="domain" description="GH16" evidence="2">
    <location>
        <begin position="36"/>
        <end position="322"/>
    </location>
</feature>
<dbReference type="Gene3D" id="2.60.120.200">
    <property type="match status" value="1"/>
</dbReference>
<dbReference type="InterPro" id="IPR013320">
    <property type="entry name" value="ConA-like_dom_sf"/>
</dbReference>
<evidence type="ECO:0000313" key="3">
    <source>
        <dbReference type="EMBL" id="TXK81292.1"/>
    </source>
</evidence>
<dbReference type="InterPro" id="IPR050546">
    <property type="entry name" value="Glycosyl_Hydrlase_16"/>
</dbReference>
<comment type="caution">
    <text evidence="3">The sequence shown here is derived from an EMBL/GenBank/DDBJ whole genome shotgun (WGS) entry which is preliminary data.</text>
</comment>